<comment type="caution">
    <text evidence="2">The sequence shown here is derived from an EMBL/GenBank/DDBJ whole genome shotgun (WGS) entry which is preliminary data.</text>
</comment>
<dbReference type="Proteomes" id="UP000193560">
    <property type="component" value="Unassembled WGS sequence"/>
</dbReference>
<feature type="region of interest" description="Disordered" evidence="1">
    <location>
        <begin position="350"/>
        <end position="504"/>
    </location>
</feature>
<feature type="compositionally biased region" description="Low complexity" evidence="1">
    <location>
        <begin position="425"/>
        <end position="434"/>
    </location>
</feature>
<accession>A0A1X2ITX8</accession>
<reference evidence="2 3" key="1">
    <citation type="submission" date="2016-07" db="EMBL/GenBank/DDBJ databases">
        <title>Pervasive Adenine N6-methylation of Active Genes in Fungi.</title>
        <authorList>
            <consortium name="DOE Joint Genome Institute"/>
            <person name="Mondo S.J."/>
            <person name="Dannebaum R.O."/>
            <person name="Kuo R.C."/>
            <person name="Labutti K."/>
            <person name="Haridas S."/>
            <person name="Kuo A."/>
            <person name="Salamov A."/>
            <person name="Ahrendt S.R."/>
            <person name="Lipzen A."/>
            <person name="Sullivan W."/>
            <person name="Andreopoulos W.B."/>
            <person name="Clum A."/>
            <person name="Lindquist E."/>
            <person name="Daum C."/>
            <person name="Ramamoorthy G.K."/>
            <person name="Gryganskyi A."/>
            <person name="Culley D."/>
            <person name="Magnuson J.K."/>
            <person name="James T.Y."/>
            <person name="O'Malley M.A."/>
            <person name="Stajich J.E."/>
            <person name="Spatafora J.W."/>
            <person name="Visel A."/>
            <person name="Grigoriev I.V."/>
        </authorList>
    </citation>
    <scope>NUCLEOTIDE SEQUENCE [LARGE SCALE GENOMIC DNA]</scope>
    <source>
        <strain evidence="2 3">NRRL 1336</strain>
    </source>
</reference>
<feature type="compositionally biased region" description="Polar residues" evidence="1">
    <location>
        <begin position="168"/>
        <end position="179"/>
    </location>
</feature>
<protein>
    <submittedName>
        <fullName evidence="2">Uncharacterized protein</fullName>
    </submittedName>
</protein>
<feature type="compositionally biased region" description="Low complexity" evidence="1">
    <location>
        <begin position="201"/>
        <end position="218"/>
    </location>
</feature>
<dbReference type="STRING" id="90262.A0A1X2ITX8"/>
<evidence type="ECO:0000313" key="2">
    <source>
        <dbReference type="EMBL" id="ORZ22230.1"/>
    </source>
</evidence>
<proteinExistence type="predicted"/>
<feature type="compositionally biased region" description="Polar residues" evidence="1">
    <location>
        <begin position="219"/>
        <end position="229"/>
    </location>
</feature>
<organism evidence="2 3">
    <name type="scientific">Absidia repens</name>
    <dbReference type="NCBI Taxonomy" id="90262"/>
    <lineage>
        <taxon>Eukaryota</taxon>
        <taxon>Fungi</taxon>
        <taxon>Fungi incertae sedis</taxon>
        <taxon>Mucoromycota</taxon>
        <taxon>Mucoromycotina</taxon>
        <taxon>Mucoromycetes</taxon>
        <taxon>Mucorales</taxon>
        <taxon>Cunninghamellaceae</taxon>
        <taxon>Absidia</taxon>
    </lineage>
</organism>
<feature type="compositionally biased region" description="Polar residues" evidence="1">
    <location>
        <begin position="435"/>
        <end position="446"/>
    </location>
</feature>
<dbReference type="OrthoDB" id="2272836at2759"/>
<feature type="compositionally biased region" description="Low complexity" evidence="1">
    <location>
        <begin position="245"/>
        <end position="256"/>
    </location>
</feature>
<evidence type="ECO:0000313" key="3">
    <source>
        <dbReference type="Proteomes" id="UP000193560"/>
    </source>
</evidence>
<name>A0A1X2ITX8_9FUNG</name>
<keyword evidence="3" id="KW-1185">Reference proteome</keyword>
<feature type="region of interest" description="Disordered" evidence="1">
    <location>
        <begin position="168"/>
        <end position="332"/>
    </location>
</feature>
<dbReference type="EMBL" id="MCGE01000004">
    <property type="protein sequence ID" value="ORZ22230.1"/>
    <property type="molecule type" value="Genomic_DNA"/>
</dbReference>
<gene>
    <name evidence="2" type="ORF">BCR42DRAFT_405758</name>
</gene>
<feature type="region of interest" description="Disordered" evidence="1">
    <location>
        <begin position="112"/>
        <end position="132"/>
    </location>
</feature>
<feature type="compositionally biased region" description="Low complexity" evidence="1">
    <location>
        <begin position="461"/>
        <end position="497"/>
    </location>
</feature>
<feature type="compositionally biased region" description="Polar residues" evidence="1">
    <location>
        <begin position="257"/>
        <end position="270"/>
    </location>
</feature>
<dbReference type="AlphaFoldDB" id="A0A1X2ITX8"/>
<feature type="compositionally biased region" description="Polar residues" evidence="1">
    <location>
        <begin position="314"/>
        <end position="325"/>
    </location>
</feature>
<evidence type="ECO:0000256" key="1">
    <source>
        <dbReference type="SAM" id="MobiDB-lite"/>
    </source>
</evidence>
<sequence length="504" mass="54482">MTNPSPHPHSYSPPRSAFQWPAPLSPRLKHHKHNATTAINTDLPLKDILETYKNDSDILRYILLAKAEEDKRQAARDMLKTEQARIQLRQLDLEYLREQSRTTRYYDKTYQQTHASTGPPFDKPAITGTSLPPPSSLAPSYVYGLAPVQQQVLARITGNHSDTQHLSTYSTHYEHQPSSPVAYPHSAHPLCPPTDLRLKGTSSSSTAAPIITTSTTNSRYNVSTSTPLISTAGAGSQHHRHRLQPPSINTSTSSNPAQTSTPISPSIGNNNDDDISASAATRHKRTRHSVSDQLDDKLSHNKVMEALKAKIQRGNGSPVSTTPTSALPYRPSFADTFHMDKRQRQLPKPIVTLNNGSSSSSTSHNGTPAGTSSTPTTTVHTASPRSAKPILPPIDTNVGRQHHHQQQQQQQQQHRPSSPVHISPTAVDATTTAAGTPSTSQVSPSDQLLAMSTHRQEGNASHSTSTSTSSSLSSSSSSSSSNGTHGHDSTTATTTATKIKLEMD</sequence>
<feature type="compositionally biased region" description="Basic and acidic residues" evidence="1">
    <location>
        <begin position="294"/>
        <end position="308"/>
    </location>
</feature>
<feature type="compositionally biased region" description="Low complexity" evidence="1">
    <location>
        <begin position="357"/>
        <end position="384"/>
    </location>
</feature>